<evidence type="ECO:0000256" key="1">
    <source>
        <dbReference type="SAM" id="MobiDB-lite"/>
    </source>
</evidence>
<dbReference type="Proteomes" id="UP000564425">
    <property type="component" value="Unassembled WGS sequence"/>
</dbReference>
<evidence type="ECO:0000259" key="3">
    <source>
        <dbReference type="Pfam" id="PF13203"/>
    </source>
</evidence>
<evidence type="ECO:0000313" key="4">
    <source>
        <dbReference type="EMBL" id="MBA2851670.1"/>
    </source>
</evidence>
<comment type="caution">
    <text evidence="4">The sequence shown here is derived from an EMBL/GenBank/DDBJ whole genome shotgun (WGS) entry which is preliminary data.</text>
</comment>
<feature type="region of interest" description="Disordered" evidence="1">
    <location>
        <begin position="145"/>
        <end position="209"/>
    </location>
</feature>
<name>A0A7J9NVH1_METMI</name>
<evidence type="ECO:0000259" key="2">
    <source>
        <dbReference type="Pfam" id="PF09967"/>
    </source>
</evidence>
<accession>A0A7J9NVH1</accession>
<proteinExistence type="predicted"/>
<evidence type="ECO:0000313" key="5">
    <source>
        <dbReference type="Proteomes" id="UP000564425"/>
    </source>
</evidence>
<dbReference type="InterPro" id="IPR025154">
    <property type="entry name" value="Put_metallopeptidase_dom"/>
</dbReference>
<protein>
    <submittedName>
        <fullName evidence="4">Putative metal-dependent peptidase</fullName>
    </submittedName>
</protein>
<dbReference type="InterPro" id="IPR018698">
    <property type="entry name" value="VWA-like_dom"/>
</dbReference>
<dbReference type="SUPFAM" id="SSF53300">
    <property type="entry name" value="vWA-like"/>
    <property type="match status" value="1"/>
</dbReference>
<organism evidence="4 5">
    <name type="scientific">Methanococcus maripaludis</name>
    <name type="common">Methanococcus deltae</name>
    <dbReference type="NCBI Taxonomy" id="39152"/>
    <lineage>
        <taxon>Archaea</taxon>
        <taxon>Methanobacteriati</taxon>
        <taxon>Methanobacteriota</taxon>
        <taxon>Methanomada group</taxon>
        <taxon>Methanococci</taxon>
        <taxon>Methanococcales</taxon>
        <taxon>Methanococcaceae</taxon>
        <taxon>Methanococcus</taxon>
    </lineage>
</organism>
<reference evidence="4 5" key="1">
    <citation type="submission" date="2020-07" db="EMBL/GenBank/DDBJ databases">
        <title>Genomic Encyclopedia of Type Strains, Phase IV (KMG-V): Genome sequencing to study the core and pangenomes of soil and plant-associated prokaryotes.</title>
        <authorList>
            <person name="Whitman W."/>
        </authorList>
    </citation>
    <scope>NUCLEOTIDE SEQUENCE [LARGE SCALE GENOMIC DNA]</scope>
    <source>
        <strain evidence="4 5">A1</strain>
    </source>
</reference>
<feature type="domain" description="VWA-like" evidence="2">
    <location>
        <begin position="311"/>
        <end position="395"/>
    </location>
</feature>
<dbReference type="InterPro" id="IPR036465">
    <property type="entry name" value="vWFA_dom_sf"/>
</dbReference>
<dbReference type="Pfam" id="PF09967">
    <property type="entry name" value="DUF2201"/>
    <property type="match status" value="1"/>
</dbReference>
<dbReference type="RefSeq" id="WP_181501496.1">
    <property type="nucleotide sequence ID" value="NZ_JACDUH010000003.1"/>
</dbReference>
<dbReference type="EMBL" id="JACDUH010000003">
    <property type="protein sequence ID" value="MBA2851670.1"/>
    <property type="molecule type" value="Genomic_DNA"/>
</dbReference>
<gene>
    <name evidence="4" type="ORF">HNP86_001829</name>
</gene>
<dbReference type="AlphaFoldDB" id="A0A7J9NVH1"/>
<dbReference type="PANTHER" id="PTHR38730">
    <property type="entry name" value="SLL7028 PROTEIN"/>
    <property type="match status" value="1"/>
</dbReference>
<feature type="domain" description="Putative metallopeptidase" evidence="3">
    <location>
        <begin position="9"/>
        <end position="294"/>
    </location>
</feature>
<sequence>MKIINDFRVARTSLIKNSPFIFSFIEHMRFYLDPSVESTVIKDNTIHFSPQLMNVTLETLLYEMTHVALHVAFLDRERYRVLMKIGDDENLCRRAWNDACDYVNDNILAENHIGSVFRLPIDVPSEYNTKESVYQYLITEYSKSQPAPRKNNDLFGMLPPMGGGGSGDGDGDGDGDGSGNNQSEDKQDNDGNNSESNGSGDGNGNDQQDDKILLFEGSLAKTIDQAPIKYDALKSAATKSFVYAKGIGTIAANMLREINAVVEGHVNWRMLVKQHMSSYIGKFRRSSYSKRNRKVPILPGYTSYGYPDIYVAMDTSGSISEQELKDFLSETYGVAKQLNTHIHLFTFDGNSYYTGKIKRKADIAKLAKTLRGGGGTNIKPVLTEICKLKSHKDYVLIFSDGYIFDADDYQTIDMVNSLKGILLYTGDAPKNWCIPKIHMV</sequence>
<dbReference type="PANTHER" id="PTHR38730:SF1">
    <property type="entry name" value="SLL7028 PROTEIN"/>
    <property type="match status" value="1"/>
</dbReference>
<dbReference type="CDD" id="cd00198">
    <property type="entry name" value="vWFA"/>
    <property type="match status" value="1"/>
</dbReference>
<dbReference type="Gene3D" id="3.40.50.410">
    <property type="entry name" value="von Willebrand factor, type A domain"/>
    <property type="match status" value="1"/>
</dbReference>
<dbReference type="Pfam" id="PF13203">
    <property type="entry name" value="DUF2201_N"/>
    <property type="match status" value="1"/>
</dbReference>